<dbReference type="Gene3D" id="1.25.40.10">
    <property type="entry name" value="Tetratricopeptide repeat domain"/>
    <property type="match status" value="3"/>
</dbReference>
<keyword evidence="6" id="KW-1185">Reference proteome</keyword>
<dbReference type="Pfam" id="PF13041">
    <property type="entry name" value="PPR_2"/>
    <property type="match status" value="2"/>
</dbReference>
<feature type="repeat" description="PPR" evidence="2">
    <location>
        <begin position="141"/>
        <end position="175"/>
    </location>
</feature>
<dbReference type="OrthoDB" id="185373at2759"/>
<keyword evidence="1" id="KW-0677">Repeat</keyword>
<feature type="region of interest" description="Disordered" evidence="4">
    <location>
        <begin position="553"/>
        <end position="577"/>
    </location>
</feature>
<feature type="repeat" description="PPR" evidence="2">
    <location>
        <begin position="273"/>
        <end position="307"/>
    </location>
</feature>
<evidence type="ECO:0000256" key="1">
    <source>
        <dbReference type="ARBA" id="ARBA00022737"/>
    </source>
</evidence>
<evidence type="ECO:0000256" key="2">
    <source>
        <dbReference type="PROSITE-ProRule" id="PRU00708"/>
    </source>
</evidence>
<dbReference type="FunFam" id="1.25.40.10:FF:000348">
    <property type="entry name" value="Pentatricopeptide repeat-containing protein chloroplastic"/>
    <property type="match status" value="1"/>
</dbReference>
<accession>A0A7J7LV62</accession>
<dbReference type="Pfam" id="PF20430">
    <property type="entry name" value="Eplus_motif"/>
    <property type="match status" value="1"/>
</dbReference>
<dbReference type="InterPro" id="IPR046849">
    <property type="entry name" value="E2_motif"/>
</dbReference>
<dbReference type="PROSITE" id="PS51375">
    <property type="entry name" value="PPR"/>
    <property type="match status" value="4"/>
</dbReference>
<dbReference type="EMBL" id="JACGCM010001976">
    <property type="protein sequence ID" value="KAF6146464.1"/>
    <property type="molecule type" value="Genomic_DNA"/>
</dbReference>
<evidence type="ECO:0000256" key="3">
    <source>
        <dbReference type="SAM" id="Coils"/>
    </source>
</evidence>
<dbReference type="FunFam" id="1.25.40.10:FF:000242">
    <property type="entry name" value="Pentatricopeptide repeat-containing protein"/>
    <property type="match status" value="1"/>
</dbReference>
<name>A0A7J7LV62_9MAGN</name>
<dbReference type="PANTHER" id="PTHR47926">
    <property type="entry name" value="PENTATRICOPEPTIDE REPEAT-CONTAINING PROTEIN"/>
    <property type="match status" value="1"/>
</dbReference>
<sequence length="599" mass="67058">MISTALHHTNLFLTKFIHKCFDLGFSDYAFSVFSHKTQPDIHLYNTIIKAFSQTDTPIEAVVLFNKIQQIGLRPDSYSFPFVLKGIVRLCRIELGVMIHAQAVRVGLDSDVHVVTALIQMYSSCGVVVDARKLFNRMFLRDVVLWNAMVAGYAKVGDVDAARDLFERMPERNVISWTAVISGYAQMNRPNEAIGLFRRMQVEDIEPDEVSMLAVLSACAHLGALDLGEWVHDYIEKCGMNKKVSLMNALIDMYAKSGKIDKAFEVFEMMDIRSVVTWTTMIAGLALHGLGREALEMFARMENSRVKPNAVTFLAILSACSHVGLVEMGRWYFSKMSSRYKTTPKIEHYGCMVDLLGRAGYLQEAQDLVRGMPFEPNGAIWGSLLAASRVHGDVELGECALKHLVELEPCSSGNYLTLSNMYAASGKWYEAGMVRKEMRDKCIKKMLGGSCIEVNNIVHEFISGDKSHPQFKSIYAVLNWQTKGNLVSPLRIHRKPNSKKKTNLEMGDSEDRLTTLEKKVSDLTTTLGELVEQLCLTNLAKAFASVKGRVRSKKKGVAEEDRDGGTEETMATEEESREELFDVSIQVKQSLVEAIVDPLS</sequence>
<dbReference type="GO" id="GO:0009451">
    <property type="term" value="P:RNA modification"/>
    <property type="evidence" value="ECO:0007669"/>
    <property type="project" value="InterPro"/>
</dbReference>
<dbReference type="PANTHER" id="PTHR47926:SF432">
    <property type="entry name" value="(WILD MALAYSIAN BANANA) HYPOTHETICAL PROTEIN"/>
    <property type="match status" value="1"/>
</dbReference>
<organism evidence="5 6">
    <name type="scientific">Kingdonia uniflora</name>
    <dbReference type="NCBI Taxonomy" id="39325"/>
    <lineage>
        <taxon>Eukaryota</taxon>
        <taxon>Viridiplantae</taxon>
        <taxon>Streptophyta</taxon>
        <taxon>Embryophyta</taxon>
        <taxon>Tracheophyta</taxon>
        <taxon>Spermatophyta</taxon>
        <taxon>Magnoliopsida</taxon>
        <taxon>Ranunculales</taxon>
        <taxon>Circaeasteraceae</taxon>
        <taxon>Kingdonia</taxon>
    </lineage>
</organism>
<protein>
    <recommendedName>
        <fullName evidence="7">Pentatricopeptide repeat-containing protein</fullName>
    </recommendedName>
</protein>
<dbReference type="InterPro" id="IPR046848">
    <property type="entry name" value="E_motif"/>
</dbReference>
<dbReference type="GO" id="GO:0003723">
    <property type="term" value="F:RNA binding"/>
    <property type="evidence" value="ECO:0007669"/>
    <property type="project" value="InterPro"/>
</dbReference>
<dbReference type="Proteomes" id="UP000541444">
    <property type="component" value="Unassembled WGS sequence"/>
</dbReference>
<dbReference type="NCBIfam" id="TIGR00756">
    <property type="entry name" value="PPR"/>
    <property type="match status" value="4"/>
</dbReference>
<feature type="repeat" description="PPR" evidence="2">
    <location>
        <begin position="40"/>
        <end position="74"/>
    </location>
</feature>
<dbReference type="InterPro" id="IPR046960">
    <property type="entry name" value="PPR_At4g14850-like_plant"/>
</dbReference>
<dbReference type="Pfam" id="PF01535">
    <property type="entry name" value="PPR"/>
    <property type="match status" value="4"/>
</dbReference>
<dbReference type="InterPro" id="IPR011990">
    <property type="entry name" value="TPR-like_helical_dom_sf"/>
</dbReference>
<feature type="repeat" description="PPR" evidence="2">
    <location>
        <begin position="242"/>
        <end position="272"/>
    </location>
</feature>
<feature type="compositionally biased region" description="Basic and acidic residues" evidence="4">
    <location>
        <begin position="555"/>
        <end position="564"/>
    </location>
</feature>
<feature type="coiled-coil region" evidence="3">
    <location>
        <begin position="498"/>
        <end position="532"/>
    </location>
</feature>
<dbReference type="Pfam" id="PF20431">
    <property type="entry name" value="E_motif"/>
    <property type="match status" value="1"/>
</dbReference>
<evidence type="ECO:0008006" key="7">
    <source>
        <dbReference type="Google" id="ProtNLM"/>
    </source>
</evidence>
<dbReference type="AlphaFoldDB" id="A0A7J7LV62"/>
<dbReference type="SUPFAM" id="SSF48452">
    <property type="entry name" value="TPR-like"/>
    <property type="match status" value="1"/>
</dbReference>
<evidence type="ECO:0000313" key="6">
    <source>
        <dbReference type="Proteomes" id="UP000541444"/>
    </source>
</evidence>
<proteinExistence type="predicted"/>
<evidence type="ECO:0000313" key="5">
    <source>
        <dbReference type="EMBL" id="KAF6146464.1"/>
    </source>
</evidence>
<reference evidence="5 6" key="1">
    <citation type="journal article" date="2020" name="IScience">
        <title>Genome Sequencing of the Endangered Kingdonia uniflora (Circaeasteraceae, Ranunculales) Reveals Potential Mechanisms of Evolutionary Specialization.</title>
        <authorList>
            <person name="Sun Y."/>
            <person name="Deng T."/>
            <person name="Zhang A."/>
            <person name="Moore M.J."/>
            <person name="Landis J.B."/>
            <person name="Lin N."/>
            <person name="Zhang H."/>
            <person name="Zhang X."/>
            <person name="Huang J."/>
            <person name="Zhang X."/>
            <person name="Sun H."/>
            <person name="Wang H."/>
        </authorList>
    </citation>
    <scope>NUCLEOTIDE SEQUENCE [LARGE SCALE GENOMIC DNA]</scope>
    <source>
        <strain evidence="5">TB1705</strain>
        <tissue evidence="5">Leaf</tissue>
    </source>
</reference>
<evidence type="ECO:0000256" key="4">
    <source>
        <dbReference type="SAM" id="MobiDB-lite"/>
    </source>
</evidence>
<comment type="caution">
    <text evidence="5">The sequence shown here is derived from an EMBL/GenBank/DDBJ whole genome shotgun (WGS) entry which is preliminary data.</text>
</comment>
<keyword evidence="3" id="KW-0175">Coiled coil</keyword>
<dbReference type="InterPro" id="IPR002885">
    <property type="entry name" value="PPR_rpt"/>
</dbReference>
<gene>
    <name evidence="5" type="ORF">GIB67_037764</name>
</gene>